<feature type="domain" description="WW" evidence="7">
    <location>
        <begin position="146"/>
        <end position="173"/>
    </location>
</feature>
<comment type="subcellular location">
    <subcellularLocation>
        <location evidence="1">Nucleus</location>
    </subcellularLocation>
</comment>
<keyword evidence="10" id="KW-1185">Reference proteome</keyword>
<dbReference type="PROSITE" id="PS50171">
    <property type="entry name" value="ZF_MATRIN"/>
    <property type="match status" value="1"/>
</dbReference>
<feature type="compositionally biased region" description="Basic and acidic residues" evidence="6">
    <location>
        <begin position="102"/>
        <end position="121"/>
    </location>
</feature>
<sequence length="312" mass="36309">MLSNHFYKMATYWKSQPRKFCDFCKCWITDNKPSIDFHEKGKNHQANVKKRIDEVKKKGIENARKKEEMEDDMQKMERAALEAFKKDLAENPALAAKYGVKNRSEKEEEERKKTEAVRPDNDKEDEDSNKTGPPSPVILEEDDLEWFEAVAENGYHYFWNTKTGESIWEPPEKFVSLKEQEARKKTQKAEEKNDSECNWHEAVADNGHHYYWNKEDIDEIPEGPVFGPQPRQPRTTPYGSWVTIKEHSPEPELDLPPLPDSVESIPLPEPPKKEKEKFKEKCVTSLGTGQNVAFKKRKLGSGARNIRNRDDD</sequence>
<evidence type="ECO:0000313" key="9">
    <source>
        <dbReference type="EMBL" id="KAJ8297872.1"/>
    </source>
</evidence>
<reference evidence="9 10" key="1">
    <citation type="submission" date="2022-12" db="EMBL/GenBank/DDBJ databases">
        <title>Chromosome-level genome of Tegillarca granosa.</title>
        <authorList>
            <person name="Kim J."/>
        </authorList>
    </citation>
    <scope>NUCLEOTIDE SEQUENCE [LARGE SCALE GENOMIC DNA]</scope>
    <source>
        <strain evidence="9">Teg-2019</strain>
        <tissue evidence="9">Adductor muscle</tissue>
    </source>
</reference>
<gene>
    <name evidence="9" type="ORF">KUTeg_024403</name>
</gene>
<dbReference type="PANTHER" id="PTHR13173:SF10">
    <property type="entry name" value="WW DOMAIN-BINDING PROTEIN 4"/>
    <property type="match status" value="1"/>
</dbReference>
<name>A0ABQ9E1V3_TEGGR</name>
<dbReference type="CDD" id="cd00201">
    <property type="entry name" value="WW"/>
    <property type="match status" value="1"/>
</dbReference>
<evidence type="ECO:0000313" key="10">
    <source>
        <dbReference type="Proteomes" id="UP001217089"/>
    </source>
</evidence>
<keyword evidence="3" id="KW-0863">Zinc-finger</keyword>
<accession>A0ABQ9E1V3</accession>
<evidence type="ECO:0000256" key="4">
    <source>
        <dbReference type="ARBA" id="ARBA00022833"/>
    </source>
</evidence>
<comment type="caution">
    <text evidence="9">The sequence shown here is derived from an EMBL/GenBank/DDBJ whole genome shotgun (WGS) entry which is preliminary data.</text>
</comment>
<dbReference type="InterPro" id="IPR036020">
    <property type="entry name" value="WW_dom_sf"/>
</dbReference>
<dbReference type="Pfam" id="PF06220">
    <property type="entry name" value="zf-U1"/>
    <property type="match status" value="1"/>
</dbReference>
<dbReference type="SMART" id="SM00451">
    <property type="entry name" value="ZnF_U1"/>
    <property type="match status" value="1"/>
</dbReference>
<dbReference type="PANTHER" id="PTHR13173">
    <property type="entry name" value="WW DOMAIN BINDING PROTEIN 4"/>
    <property type="match status" value="1"/>
</dbReference>
<feature type="compositionally biased region" description="Basic and acidic residues" evidence="6">
    <location>
        <begin position="270"/>
        <end position="279"/>
    </location>
</feature>
<dbReference type="Gene3D" id="3.30.160.60">
    <property type="entry name" value="Classic Zinc Finger"/>
    <property type="match status" value="1"/>
</dbReference>
<keyword evidence="4" id="KW-0862">Zinc</keyword>
<evidence type="ECO:0000256" key="3">
    <source>
        <dbReference type="ARBA" id="ARBA00022771"/>
    </source>
</evidence>
<evidence type="ECO:0000256" key="6">
    <source>
        <dbReference type="SAM" id="MobiDB-lite"/>
    </source>
</evidence>
<proteinExistence type="predicted"/>
<feature type="region of interest" description="Disordered" evidence="6">
    <location>
        <begin position="95"/>
        <end position="139"/>
    </location>
</feature>
<evidence type="ECO:0000259" key="8">
    <source>
        <dbReference type="PROSITE" id="PS50171"/>
    </source>
</evidence>
<dbReference type="SUPFAM" id="SSF57667">
    <property type="entry name" value="beta-beta-alpha zinc fingers"/>
    <property type="match status" value="1"/>
</dbReference>
<dbReference type="EMBL" id="JARBDR010000923">
    <property type="protein sequence ID" value="KAJ8297872.1"/>
    <property type="molecule type" value="Genomic_DNA"/>
</dbReference>
<protein>
    <recommendedName>
        <fullName evidence="11">WW domain-binding protein 4</fullName>
    </recommendedName>
</protein>
<dbReference type="InterPro" id="IPR036236">
    <property type="entry name" value="Znf_C2H2_sf"/>
</dbReference>
<dbReference type="InterPro" id="IPR001202">
    <property type="entry name" value="WW_dom"/>
</dbReference>
<evidence type="ECO:0000256" key="1">
    <source>
        <dbReference type="ARBA" id="ARBA00004123"/>
    </source>
</evidence>
<evidence type="ECO:0000259" key="7">
    <source>
        <dbReference type="PROSITE" id="PS50020"/>
    </source>
</evidence>
<organism evidence="9 10">
    <name type="scientific">Tegillarca granosa</name>
    <name type="common">Malaysian cockle</name>
    <name type="synonym">Anadara granosa</name>
    <dbReference type="NCBI Taxonomy" id="220873"/>
    <lineage>
        <taxon>Eukaryota</taxon>
        <taxon>Metazoa</taxon>
        <taxon>Spiralia</taxon>
        <taxon>Lophotrochozoa</taxon>
        <taxon>Mollusca</taxon>
        <taxon>Bivalvia</taxon>
        <taxon>Autobranchia</taxon>
        <taxon>Pteriomorphia</taxon>
        <taxon>Arcoida</taxon>
        <taxon>Arcoidea</taxon>
        <taxon>Arcidae</taxon>
        <taxon>Tegillarca</taxon>
    </lineage>
</organism>
<feature type="region of interest" description="Disordered" evidence="6">
    <location>
        <begin position="247"/>
        <end position="279"/>
    </location>
</feature>
<dbReference type="InterPro" id="IPR040023">
    <property type="entry name" value="WBP4"/>
</dbReference>
<dbReference type="PROSITE" id="PS50020">
    <property type="entry name" value="WW_DOMAIN_2"/>
    <property type="match status" value="1"/>
</dbReference>
<evidence type="ECO:0008006" key="11">
    <source>
        <dbReference type="Google" id="ProtNLM"/>
    </source>
</evidence>
<dbReference type="SUPFAM" id="SSF51045">
    <property type="entry name" value="WW domain"/>
    <property type="match status" value="1"/>
</dbReference>
<dbReference type="Gene3D" id="2.20.70.10">
    <property type="match status" value="1"/>
</dbReference>
<dbReference type="SMART" id="SM00456">
    <property type="entry name" value="WW"/>
    <property type="match status" value="2"/>
</dbReference>
<evidence type="ECO:0000256" key="2">
    <source>
        <dbReference type="ARBA" id="ARBA00022723"/>
    </source>
</evidence>
<dbReference type="InterPro" id="IPR000690">
    <property type="entry name" value="Matrin/U1-C_Znf_C2H2"/>
</dbReference>
<dbReference type="Proteomes" id="UP001217089">
    <property type="component" value="Unassembled WGS sequence"/>
</dbReference>
<dbReference type="InterPro" id="IPR003604">
    <property type="entry name" value="Matrin/U1-like-C_Znf_C2H2"/>
</dbReference>
<keyword evidence="2" id="KW-0479">Metal-binding</keyword>
<dbReference type="InterPro" id="IPR013085">
    <property type="entry name" value="U1-CZ_Znf_C2H2"/>
</dbReference>
<keyword evidence="5" id="KW-0539">Nucleus</keyword>
<evidence type="ECO:0000256" key="5">
    <source>
        <dbReference type="ARBA" id="ARBA00023242"/>
    </source>
</evidence>
<dbReference type="Pfam" id="PF00397">
    <property type="entry name" value="WW"/>
    <property type="match status" value="1"/>
</dbReference>
<feature type="domain" description="Matrin-type" evidence="8">
    <location>
        <begin position="19"/>
        <end position="50"/>
    </location>
</feature>